<dbReference type="Pfam" id="PF11051">
    <property type="entry name" value="Mannosyl_trans3"/>
    <property type="match status" value="1"/>
</dbReference>
<keyword evidence="5" id="KW-0812">Transmembrane</keyword>
<dbReference type="OrthoDB" id="430354at2759"/>
<evidence type="ECO:0000256" key="6">
    <source>
        <dbReference type="ARBA" id="ARBA00022968"/>
    </source>
</evidence>
<evidence type="ECO:0000256" key="3">
    <source>
        <dbReference type="ARBA" id="ARBA00022676"/>
    </source>
</evidence>
<comment type="subcellular location">
    <subcellularLocation>
        <location evidence="1">Membrane</location>
        <topology evidence="1">Single-pass type II membrane protein</topology>
    </subcellularLocation>
</comment>
<dbReference type="GO" id="GO:0005794">
    <property type="term" value="C:Golgi apparatus"/>
    <property type="evidence" value="ECO:0007669"/>
    <property type="project" value="TreeGrafter"/>
</dbReference>
<keyword evidence="9" id="KW-0325">Glycoprotein</keyword>
<keyword evidence="4" id="KW-0808">Transferase</keyword>
<dbReference type="SUPFAM" id="SSF53448">
    <property type="entry name" value="Nucleotide-diphospho-sugar transferases"/>
    <property type="match status" value="1"/>
</dbReference>
<keyword evidence="11" id="KW-1185">Reference proteome</keyword>
<dbReference type="EMBL" id="MCGO01000014">
    <property type="protein sequence ID" value="ORY47345.1"/>
    <property type="molecule type" value="Genomic_DNA"/>
</dbReference>
<evidence type="ECO:0000256" key="4">
    <source>
        <dbReference type="ARBA" id="ARBA00022679"/>
    </source>
</evidence>
<dbReference type="PANTHER" id="PTHR31392">
    <property type="entry name" value="ALPHA-1,3-MANNOSYLTRANSFERASE MNN1-RELATED"/>
    <property type="match status" value="1"/>
</dbReference>
<evidence type="ECO:0000256" key="9">
    <source>
        <dbReference type="ARBA" id="ARBA00023180"/>
    </source>
</evidence>
<dbReference type="GO" id="GO:0000033">
    <property type="term" value="F:alpha-1,3-mannosyltransferase activity"/>
    <property type="evidence" value="ECO:0007669"/>
    <property type="project" value="TreeGrafter"/>
</dbReference>
<organism evidence="10 11">
    <name type="scientific">Rhizoclosmatium globosum</name>
    <dbReference type="NCBI Taxonomy" id="329046"/>
    <lineage>
        <taxon>Eukaryota</taxon>
        <taxon>Fungi</taxon>
        <taxon>Fungi incertae sedis</taxon>
        <taxon>Chytridiomycota</taxon>
        <taxon>Chytridiomycota incertae sedis</taxon>
        <taxon>Chytridiomycetes</taxon>
        <taxon>Chytridiales</taxon>
        <taxon>Chytriomycetaceae</taxon>
        <taxon>Rhizoclosmatium</taxon>
    </lineage>
</organism>
<evidence type="ECO:0000256" key="1">
    <source>
        <dbReference type="ARBA" id="ARBA00004606"/>
    </source>
</evidence>
<dbReference type="GO" id="GO:0006493">
    <property type="term" value="P:protein O-linked glycosylation"/>
    <property type="evidence" value="ECO:0007669"/>
    <property type="project" value="TreeGrafter"/>
</dbReference>
<sequence>MKAKLNQFTSELSKILYPWLLSKKHHETLGEVSASFKTQRGIVFTFPTSGFNRGVHLILTIRNILKCNLPIEIFYNGDQDLVKAKRDILAKLPGSITFVNLQERLPNVKDVFGYSIKPFVILASSFREVIFLDDDVTLLQNPDTFLAESKLWKDYGSIFFLDRSFSRGNSEWVRSFLTMPSLVAQKSRYMTNVSRDEQESSMVVLDKGRLPVLHSLLTACHMNLKESRDEALHKHTHGDKESFWIAHEMLRVPYKFVPGIGGAAGFFRTKNGVQEPEVVCGPQSHIDEKGRLIHFNGLVLSHKDDLHKGYIDFHHFVAPVNENPGNVDIGYHPWCVHSRQPEQEVIEMNEYEKGTIKQIIDLHKTLVASKFEFPFPLRRGD</sequence>
<evidence type="ECO:0008006" key="12">
    <source>
        <dbReference type="Google" id="ProtNLM"/>
    </source>
</evidence>
<proteinExistence type="inferred from homology"/>
<name>A0A1Y2CLW2_9FUNG</name>
<evidence type="ECO:0000313" key="11">
    <source>
        <dbReference type="Proteomes" id="UP000193642"/>
    </source>
</evidence>
<comment type="similarity">
    <text evidence="2">Belongs to the MNN1/MNT family.</text>
</comment>
<keyword evidence="8" id="KW-0472">Membrane</keyword>
<comment type="caution">
    <text evidence="10">The sequence shown here is derived from an EMBL/GenBank/DDBJ whole genome shotgun (WGS) entry which is preliminary data.</text>
</comment>
<keyword evidence="3" id="KW-0328">Glycosyltransferase</keyword>
<dbReference type="GO" id="GO:0016020">
    <property type="term" value="C:membrane"/>
    <property type="evidence" value="ECO:0007669"/>
    <property type="project" value="UniProtKB-SubCell"/>
</dbReference>
<evidence type="ECO:0000313" key="10">
    <source>
        <dbReference type="EMBL" id="ORY47345.1"/>
    </source>
</evidence>
<gene>
    <name evidence="10" type="ORF">BCR33DRAFT_658277</name>
</gene>
<evidence type="ECO:0000256" key="5">
    <source>
        <dbReference type="ARBA" id="ARBA00022692"/>
    </source>
</evidence>
<reference evidence="10 11" key="1">
    <citation type="submission" date="2016-07" db="EMBL/GenBank/DDBJ databases">
        <title>Pervasive Adenine N6-methylation of Active Genes in Fungi.</title>
        <authorList>
            <consortium name="DOE Joint Genome Institute"/>
            <person name="Mondo S.J."/>
            <person name="Dannebaum R.O."/>
            <person name="Kuo R.C."/>
            <person name="Labutti K."/>
            <person name="Haridas S."/>
            <person name="Kuo A."/>
            <person name="Salamov A."/>
            <person name="Ahrendt S.R."/>
            <person name="Lipzen A."/>
            <person name="Sullivan W."/>
            <person name="Andreopoulos W.B."/>
            <person name="Clum A."/>
            <person name="Lindquist E."/>
            <person name="Daum C."/>
            <person name="Ramamoorthy G.K."/>
            <person name="Gryganskyi A."/>
            <person name="Culley D."/>
            <person name="Magnuson J.K."/>
            <person name="James T.Y."/>
            <person name="O'Malley M.A."/>
            <person name="Stajich J.E."/>
            <person name="Spatafora J.W."/>
            <person name="Visel A."/>
            <person name="Grigoriev I.V."/>
        </authorList>
    </citation>
    <scope>NUCLEOTIDE SEQUENCE [LARGE SCALE GENOMIC DNA]</scope>
    <source>
        <strain evidence="10 11">JEL800</strain>
    </source>
</reference>
<keyword evidence="7" id="KW-1133">Transmembrane helix</keyword>
<protein>
    <recommendedName>
        <fullName evidence="12">Nucleotide-diphospho-sugar transferase</fullName>
    </recommendedName>
</protein>
<dbReference type="PANTHER" id="PTHR31392:SF1">
    <property type="entry name" value="ALPHA-1,3-MANNOSYLTRANSFERASE MNN1-RELATED"/>
    <property type="match status" value="1"/>
</dbReference>
<keyword evidence="6" id="KW-0735">Signal-anchor</keyword>
<accession>A0A1Y2CLW2</accession>
<dbReference type="Proteomes" id="UP000193642">
    <property type="component" value="Unassembled WGS sequence"/>
</dbReference>
<dbReference type="InterPro" id="IPR029044">
    <property type="entry name" value="Nucleotide-diphossugar_trans"/>
</dbReference>
<evidence type="ECO:0000256" key="8">
    <source>
        <dbReference type="ARBA" id="ARBA00023136"/>
    </source>
</evidence>
<evidence type="ECO:0000256" key="2">
    <source>
        <dbReference type="ARBA" id="ARBA00009105"/>
    </source>
</evidence>
<dbReference type="InterPro" id="IPR022751">
    <property type="entry name" value="Alpha_mannosyltransferase"/>
</dbReference>
<evidence type="ECO:0000256" key="7">
    <source>
        <dbReference type="ARBA" id="ARBA00022989"/>
    </source>
</evidence>
<dbReference type="AlphaFoldDB" id="A0A1Y2CLW2"/>